<dbReference type="RefSeq" id="WP_084641947.1">
    <property type="nucleotide sequence ID" value="NZ_QHHU01000096.1"/>
</dbReference>
<gene>
    <name evidence="2" type="ORF">DMA12_42490</name>
</gene>
<dbReference type="OrthoDB" id="3189478at2"/>
<accession>A0A428VYH3</accession>
<protein>
    <submittedName>
        <fullName evidence="2">TIGR02391 family protein</fullName>
    </submittedName>
</protein>
<comment type="caution">
    <text evidence="2">The sequence shown here is derived from an EMBL/GenBank/DDBJ whole genome shotgun (WGS) entry which is preliminary data.</text>
</comment>
<proteinExistence type="predicted"/>
<evidence type="ECO:0000259" key="1">
    <source>
        <dbReference type="Pfam" id="PF09509"/>
    </source>
</evidence>
<sequence>MTVKRWDNIEILQAIDRHQERACGAAVYAVSGLQLMEELAGALVADEWLWRGFIQEVQIARDAGLLTFDLVAPGGAGAPSAVAEPHYYLQLIRNFALTVAGQDRARGRQVVHDLSDPAEDDGRPISKLILGRIAAAIRAEYSPEQIAIFLRESNLIPDRISLPDNVNHGDPMEVFACLEQQLGSEGRRVLRGFLGRWVEGGLLSGPTRELRVALVEQLGRQGWFVRDGRLVVDKPTSGLMASSPMLRDARIAALHPEIGSVAEQYVLDGYHAGAVFEAMKAVSNRVKKMASIDEDGQRLMGQVFADKGPRIALADLTTETGRNIQSGYRFMFMGGMQALRNPGAHEQHLEMDENEAFDQLAFASLLMRRLDSSSVL</sequence>
<name>A0A428VYH3_AMYBA</name>
<keyword evidence="3" id="KW-1185">Reference proteome</keyword>
<dbReference type="AlphaFoldDB" id="A0A428VYH3"/>
<dbReference type="Proteomes" id="UP000286716">
    <property type="component" value="Unassembled WGS sequence"/>
</dbReference>
<feature type="domain" description="Conserved hypothetical protein CHP02391" evidence="1">
    <location>
        <begin position="253"/>
        <end position="370"/>
    </location>
</feature>
<dbReference type="InterPro" id="IPR012654">
    <property type="entry name" value="CHP02391"/>
</dbReference>
<reference evidence="2 3" key="1">
    <citation type="submission" date="2018-05" db="EMBL/GenBank/DDBJ databases">
        <title>Evolution of GPA BGCs.</title>
        <authorList>
            <person name="Waglechner N."/>
            <person name="Wright G.D."/>
        </authorList>
    </citation>
    <scope>NUCLEOTIDE SEQUENCE [LARGE SCALE GENOMIC DNA]</scope>
    <source>
        <strain evidence="2 3">DSM 5908</strain>
    </source>
</reference>
<dbReference type="NCBIfam" id="TIGR02391">
    <property type="entry name" value="hypoth_ymh"/>
    <property type="match status" value="1"/>
</dbReference>
<organism evidence="2 3">
    <name type="scientific">Amycolatopsis balhimycina DSM 5908</name>
    <dbReference type="NCBI Taxonomy" id="1081091"/>
    <lineage>
        <taxon>Bacteria</taxon>
        <taxon>Bacillati</taxon>
        <taxon>Actinomycetota</taxon>
        <taxon>Actinomycetes</taxon>
        <taxon>Pseudonocardiales</taxon>
        <taxon>Pseudonocardiaceae</taxon>
        <taxon>Amycolatopsis</taxon>
    </lineage>
</organism>
<dbReference type="Pfam" id="PF09509">
    <property type="entry name" value="Hypoth_Ymh"/>
    <property type="match status" value="1"/>
</dbReference>
<dbReference type="EMBL" id="QHHU01000096">
    <property type="protein sequence ID" value="RSM35870.1"/>
    <property type="molecule type" value="Genomic_DNA"/>
</dbReference>
<evidence type="ECO:0000313" key="2">
    <source>
        <dbReference type="EMBL" id="RSM35870.1"/>
    </source>
</evidence>
<evidence type="ECO:0000313" key="3">
    <source>
        <dbReference type="Proteomes" id="UP000286716"/>
    </source>
</evidence>